<feature type="compositionally biased region" description="Low complexity" evidence="3">
    <location>
        <begin position="443"/>
        <end position="454"/>
    </location>
</feature>
<dbReference type="PRINTS" id="PR00301">
    <property type="entry name" value="HEATSHOCK70"/>
</dbReference>
<protein>
    <submittedName>
        <fullName evidence="4">DnaK family protein</fullName>
    </submittedName>
</protein>
<dbReference type="PANTHER" id="PTHR45639">
    <property type="entry name" value="HSC70CB, ISOFORM G-RELATED"/>
    <property type="match status" value="1"/>
</dbReference>
<proteinExistence type="evidence at transcript level"/>
<dbReference type="Gene3D" id="3.90.640.10">
    <property type="entry name" value="Actin, Chain A, domain 4"/>
    <property type="match status" value="1"/>
</dbReference>
<feature type="region of interest" description="Disordered" evidence="3">
    <location>
        <begin position="416"/>
        <end position="465"/>
    </location>
</feature>
<evidence type="ECO:0000313" key="4">
    <source>
        <dbReference type="EMBL" id="BAN65527.1"/>
    </source>
</evidence>
<dbReference type="Pfam" id="PF00012">
    <property type="entry name" value="HSP70"/>
    <property type="match status" value="1"/>
</dbReference>
<accession>S6BN50</accession>
<reference evidence="4" key="1">
    <citation type="journal article" date="2014" name="BMC Genomics">
        <title>The Babesia bovis gene and promoter model: an update from full-length EST analysis.</title>
        <authorList>
            <person name="Yamagishi J."/>
            <person name="Wakaguri H."/>
            <person name="Yokoyama N."/>
            <person name="Yamashita R."/>
            <person name="Suzuki Y."/>
            <person name="Xuan X."/>
            <person name="Igarashi I."/>
        </authorList>
    </citation>
    <scope>NUCLEOTIDE SEQUENCE</scope>
    <source>
        <strain evidence="4">Texas</strain>
    </source>
</reference>
<dbReference type="SUPFAM" id="SSF100934">
    <property type="entry name" value="Heat shock protein 70kD (HSP70), C-terminal subdomain"/>
    <property type="match status" value="1"/>
</dbReference>
<sequence>MEDNDLNGSITREEFESLCKEEFLPNLTEMLMDCVNLCGKTVEEISCVEIAGGVTRVPCVQQAISSVFGSQLSRTLNSDECIARGCVLDAAMRSISYRVRKYTVVERISRPLTLAYIPGGDISQLASAEIVEVLGSNSSKATPITAKLNVTVPAVVVASLGNPRDPQDPHFLEAMEIVKQSSPTEAEGVITISAAFDENGIFGFTGVEGHESRVLQKNSLFDVASYTQFESDAAAQDSIENERLHTLNDFETLIYQLKERIQGSHREFVSPDKVGALDQELNKWSDWFYENYEASLDTLKESLSTVQSHWAPIERLYNVHRAKEEELESFFAGLRGKYELCCQDSPLWYGAAESERLEFANRILAFEKNVRQQVEDEKQISRYEEPLFTMPQLHSELRKIMSDIDEFCRRMRVQSERRKEEEQAAAAAAAKAAEPQAEDVEMEAPQPESASTEPPSEEPSAEAPQ</sequence>
<dbReference type="InterPro" id="IPR018181">
    <property type="entry name" value="Heat_shock_70_CS"/>
</dbReference>
<dbReference type="SUPFAM" id="SSF53067">
    <property type="entry name" value="Actin-like ATPase domain"/>
    <property type="match status" value="1"/>
</dbReference>
<feature type="compositionally biased region" description="Acidic residues" evidence="3">
    <location>
        <begin position="455"/>
        <end position="465"/>
    </location>
</feature>
<dbReference type="GO" id="GO:0140662">
    <property type="term" value="F:ATP-dependent protein folding chaperone"/>
    <property type="evidence" value="ECO:0007669"/>
    <property type="project" value="InterPro"/>
</dbReference>
<gene>
    <name evidence="4" type="primary">BBOV_III004240</name>
</gene>
<dbReference type="Gene3D" id="1.20.1270.10">
    <property type="match status" value="1"/>
</dbReference>
<dbReference type="GO" id="GO:0005524">
    <property type="term" value="F:ATP binding"/>
    <property type="evidence" value="ECO:0007669"/>
    <property type="project" value="UniProtKB-KW"/>
</dbReference>
<dbReference type="Gene3D" id="3.30.420.40">
    <property type="match status" value="2"/>
</dbReference>
<dbReference type="InterPro" id="IPR013126">
    <property type="entry name" value="Hsp_70_fam"/>
</dbReference>
<evidence type="ECO:0000256" key="2">
    <source>
        <dbReference type="ARBA" id="ARBA00022840"/>
    </source>
</evidence>
<dbReference type="InterPro" id="IPR043129">
    <property type="entry name" value="ATPase_NBD"/>
</dbReference>
<dbReference type="AlphaFoldDB" id="S6BN50"/>
<dbReference type="GO" id="GO:0005829">
    <property type="term" value="C:cytosol"/>
    <property type="evidence" value="ECO:0007669"/>
    <property type="project" value="TreeGrafter"/>
</dbReference>
<dbReference type="PANTHER" id="PTHR45639:SF4">
    <property type="entry name" value="HSC70CB, ISOFORM G"/>
    <property type="match status" value="1"/>
</dbReference>
<keyword evidence="1" id="KW-0547">Nucleotide-binding</keyword>
<dbReference type="VEuPathDB" id="PiroplasmaDB:BBOV_III004240"/>
<dbReference type="GO" id="GO:0005634">
    <property type="term" value="C:nucleus"/>
    <property type="evidence" value="ECO:0007669"/>
    <property type="project" value="TreeGrafter"/>
</dbReference>
<name>S6BN50_BABBO</name>
<organism evidence="4">
    <name type="scientific">Babesia bovis</name>
    <dbReference type="NCBI Taxonomy" id="5865"/>
    <lineage>
        <taxon>Eukaryota</taxon>
        <taxon>Sar</taxon>
        <taxon>Alveolata</taxon>
        <taxon>Apicomplexa</taxon>
        <taxon>Aconoidasida</taxon>
        <taxon>Piroplasmida</taxon>
        <taxon>Babesiidae</taxon>
        <taxon>Babesia</taxon>
    </lineage>
</organism>
<evidence type="ECO:0000256" key="1">
    <source>
        <dbReference type="ARBA" id="ARBA00022741"/>
    </source>
</evidence>
<dbReference type="InterPro" id="IPR029048">
    <property type="entry name" value="HSP70_C_sf"/>
</dbReference>
<dbReference type="PROSITE" id="PS01036">
    <property type="entry name" value="HSP70_3"/>
    <property type="match status" value="1"/>
</dbReference>
<evidence type="ECO:0000256" key="3">
    <source>
        <dbReference type="SAM" id="MobiDB-lite"/>
    </source>
</evidence>
<feature type="compositionally biased region" description="Low complexity" evidence="3">
    <location>
        <begin position="424"/>
        <end position="435"/>
    </location>
</feature>
<dbReference type="EMBL" id="AK441733">
    <property type="protein sequence ID" value="BAN65527.1"/>
    <property type="molecule type" value="mRNA"/>
</dbReference>
<keyword evidence="2" id="KW-0067">ATP-binding</keyword>